<dbReference type="InterPro" id="IPR017734">
    <property type="entry name" value="T6SS_SciN"/>
</dbReference>
<accession>A0A382KVR2</accession>
<dbReference type="PROSITE" id="PS51257">
    <property type="entry name" value="PROKAR_LIPOPROTEIN"/>
    <property type="match status" value="1"/>
</dbReference>
<reference evidence="1" key="1">
    <citation type="submission" date="2018-05" db="EMBL/GenBank/DDBJ databases">
        <authorList>
            <person name="Lanie J.A."/>
            <person name="Ng W.-L."/>
            <person name="Kazmierczak K.M."/>
            <person name="Andrzejewski T.M."/>
            <person name="Davidsen T.M."/>
            <person name="Wayne K.J."/>
            <person name="Tettelin H."/>
            <person name="Glass J.I."/>
            <person name="Rusch D."/>
            <person name="Podicherti R."/>
            <person name="Tsui H.-C.T."/>
            <person name="Winkler M.E."/>
        </authorList>
    </citation>
    <scope>NUCLEOTIDE SEQUENCE</scope>
</reference>
<dbReference type="Pfam" id="PF12790">
    <property type="entry name" value="T6SS-SciN"/>
    <property type="match status" value="1"/>
</dbReference>
<evidence type="ECO:0000313" key="1">
    <source>
        <dbReference type="EMBL" id="SVC28389.1"/>
    </source>
</evidence>
<protein>
    <recommendedName>
        <fullName evidence="2">Type VI secretion system lipoprotein TssJ</fullName>
    </recommendedName>
</protein>
<dbReference type="AlphaFoldDB" id="A0A382KVR2"/>
<evidence type="ECO:0008006" key="2">
    <source>
        <dbReference type="Google" id="ProtNLM"/>
    </source>
</evidence>
<gene>
    <name evidence="1" type="ORF">METZ01_LOCUS281243</name>
</gene>
<dbReference type="Gene3D" id="2.60.40.4150">
    <property type="entry name" value="Type VI secretion system, lipoprotein SciN"/>
    <property type="match status" value="1"/>
</dbReference>
<sequence>MKQILVLFLSIAVLSSVACKTKYSVILVGGTSLNSVNPTSEGGAPTPVKARVYQLKDAQKFTTKTFDEVWGDAKASLGADLLDAGGEPTERTVLPMKEGQSKEYKPETADYIKEQSFDPGTQYFGVAALFKPEGEATEEQKSKWKGIVHLDEIKKKVFHLDHFELIIKEK</sequence>
<dbReference type="InterPro" id="IPR038706">
    <property type="entry name" value="Type_VI_SciN-like_sf"/>
</dbReference>
<dbReference type="PANTHER" id="PTHR37625:SF4">
    <property type="entry name" value="OUTER MEMBRANE LIPOPROTEIN"/>
    <property type="match status" value="1"/>
</dbReference>
<organism evidence="1">
    <name type="scientific">marine metagenome</name>
    <dbReference type="NCBI Taxonomy" id="408172"/>
    <lineage>
        <taxon>unclassified sequences</taxon>
        <taxon>metagenomes</taxon>
        <taxon>ecological metagenomes</taxon>
    </lineage>
</organism>
<dbReference type="NCBIfam" id="TIGR03352">
    <property type="entry name" value="VI_chp_3"/>
    <property type="match status" value="1"/>
</dbReference>
<dbReference type="EMBL" id="UINC01083057">
    <property type="protein sequence ID" value="SVC28389.1"/>
    <property type="molecule type" value="Genomic_DNA"/>
</dbReference>
<name>A0A382KVR2_9ZZZZ</name>
<proteinExistence type="predicted"/>
<dbReference type="PANTHER" id="PTHR37625">
    <property type="entry name" value="OUTER MEMBRANE LIPOPROTEIN-RELATED"/>
    <property type="match status" value="1"/>
</dbReference>